<reference evidence="2 4" key="1">
    <citation type="submission" date="2020-05" db="EMBL/GenBank/DDBJ databases">
        <title>Characterization of novel class B3 metallo-beta-lactamase from novel Pseudomonas species.</title>
        <authorList>
            <person name="Yamada K."/>
            <person name="Aoki K."/>
            <person name="Ishii Y."/>
        </authorList>
    </citation>
    <scope>NUCLEOTIDE SEQUENCE [LARGE SCALE GENOMIC DNA]</scope>
    <source>
        <strain evidence="2 4">TUM18999</strain>
        <strain evidence="3 5">TUM20286</strain>
    </source>
</reference>
<dbReference type="EMBL" id="AP023189">
    <property type="protein sequence ID" value="BCG23856.1"/>
    <property type="molecule type" value="Genomic_DNA"/>
</dbReference>
<dbReference type="Proteomes" id="UP001054892">
    <property type="component" value="Unassembled WGS sequence"/>
</dbReference>
<dbReference type="PROSITE" id="PS00061">
    <property type="entry name" value="ADH_SHORT"/>
    <property type="match status" value="1"/>
</dbReference>
<dbReference type="NCBIfam" id="NF005446">
    <property type="entry name" value="PRK07035.1"/>
    <property type="match status" value="1"/>
</dbReference>
<evidence type="ECO:0000313" key="3">
    <source>
        <dbReference type="EMBL" id="GJN51900.1"/>
    </source>
</evidence>
<dbReference type="Pfam" id="PF13561">
    <property type="entry name" value="adh_short_C2"/>
    <property type="match status" value="1"/>
</dbReference>
<dbReference type="Gene3D" id="3.40.50.720">
    <property type="entry name" value="NAD(P)-binding Rossmann-like Domain"/>
    <property type="match status" value="1"/>
</dbReference>
<accession>A0A6J4E3N6</accession>
<dbReference type="RefSeq" id="WP_173178796.1">
    <property type="nucleotide sequence ID" value="NZ_AP023189.1"/>
</dbReference>
<name>A0A6J4E3N6_9PSED</name>
<gene>
    <name evidence="2" type="ORF">TUM18999_20470</name>
    <name evidence="3" type="ORF">TUM20286_16520</name>
</gene>
<dbReference type="PRINTS" id="PR00081">
    <property type="entry name" value="GDHRDH"/>
</dbReference>
<evidence type="ECO:0000256" key="1">
    <source>
        <dbReference type="ARBA" id="ARBA00006484"/>
    </source>
</evidence>
<organism evidence="2 4">
    <name type="scientific">Pseudomonas tohonis</name>
    <dbReference type="NCBI Taxonomy" id="2725477"/>
    <lineage>
        <taxon>Bacteria</taxon>
        <taxon>Pseudomonadati</taxon>
        <taxon>Pseudomonadota</taxon>
        <taxon>Gammaproteobacteria</taxon>
        <taxon>Pseudomonadales</taxon>
        <taxon>Pseudomonadaceae</taxon>
        <taxon>Pseudomonas</taxon>
    </lineage>
</organism>
<dbReference type="PANTHER" id="PTHR43943">
    <property type="entry name" value="DEHYDROGENASE/REDUCTASE (SDR FAMILY) MEMBER 4"/>
    <property type="match status" value="1"/>
</dbReference>
<evidence type="ECO:0000313" key="5">
    <source>
        <dbReference type="Proteomes" id="UP001054892"/>
    </source>
</evidence>
<evidence type="ECO:0000313" key="2">
    <source>
        <dbReference type="EMBL" id="BCG23856.1"/>
    </source>
</evidence>
<dbReference type="SUPFAM" id="SSF51735">
    <property type="entry name" value="NAD(P)-binding Rossmann-fold domains"/>
    <property type="match status" value="1"/>
</dbReference>
<comment type="similarity">
    <text evidence="1">Belongs to the short-chain dehydrogenases/reductases (SDR) family.</text>
</comment>
<dbReference type="InterPro" id="IPR002347">
    <property type="entry name" value="SDR_fam"/>
</dbReference>
<sequence length="255" mass="26843">MSKTHLFDLDGKIAFVSGASRGIGEAIAKLLAQQGAHVIVSSRKIDGCQAVADAIIAEGGKATAIACHIGEMEQIQSVFAQIREQFGRLDILVNNAATNPQFCNVLDTDLSAFQKTVDVNIRGYYFMSIEGGKLMKQNGGGSIINVASINGVSPGEFQGIYSVTKAAVISMTKVFAKECAQFGIRCNALLPGLTDTKFASALTKNDAILNVALQRIPLKRVADPSEMAGTVLYLASDASSYTTGVALNVDGGFLS</sequence>
<dbReference type="AlphaFoldDB" id="A0A6J4E3N6"/>
<protein>
    <submittedName>
        <fullName evidence="2">Short-chain dehydrogenase</fullName>
    </submittedName>
</protein>
<dbReference type="PANTHER" id="PTHR43943:SF2">
    <property type="entry name" value="DEHYDROGENASE_REDUCTASE 4"/>
    <property type="match status" value="1"/>
</dbReference>
<dbReference type="FunFam" id="3.40.50.720:FF:000084">
    <property type="entry name" value="Short-chain dehydrogenase reductase"/>
    <property type="match status" value="1"/>
</dbReference>
<dbReference type="NCBIfam" id="NF005559">
    <property type="entry name" value="PRK07231.1"/>
    <property type="match status" value="1"/>
</dbReference>
<dbReference type="Proteomes" id="UP000509383">
    <property type="component" value="Chromosome"/>
</dbReference>
<evidence type="ECO:0000313" key="4">
    <source>
        <dbReference type="Proteomes" id="UP000509383"/>
    </source>
</evidence>
<proteinExistence type="inferred from homology"/>
<dbReference type="InterPro" id="IPR036291">
    <property type="entry name" value="NAD(P)-bd_dom_sf"/>
</dbReference>
<dbReference type="PRINTS" id="PR00080">
    <property type="entry name" value="SDRFAMILY"/>
</dbReference>
<dbReference type="InterPro" id="IPR020904">
    <property type="entry name" value="Sc_DH/Rdtase_CS"/>
</dbReference>
<dbReference type="KEGG" id="ptw:TUM18999_20470"/>
<dbReference type="EMBL" id="BQKM01000002">
    <property type="protein sequence ID" value="GJN51900.1"/>
    <property type="molecule type" value="Genomic_DNA"/>
</dbReference>
<dbReference type="CDD" id="cd05233">
    <property type="entry name" value="SDR_c"/>
    <property type="match status" value="1"/>
</dbReference>
<keyword evidence="5" id="KW-1185">Reference proteome</keyword>